<reference evidence="2" key="1">
    <citation type="journal article" date="2020" name="Cell">
        <title>Large-Scale Comparative Analyses of Tick Genomes Elucidate Their Genetic Diversity and Vector Capacities.</title>
        <authorList>
            <consortium name="Tick Genome and Microbiome Consortium (TIGMIC)"/>
            <person name="Jia N."/>
            <person name="Wang J."/>
            <person name="Shi W."/>
            <person name="Du L."/>
            <person name="Sun Y."/>
            <person name="Zhan W."/>
            <person name="Jiang J.F."/>
            <person name="Wang Q."/>
            <person name="Zhang B."/>
            <person name="Ji P."/>
            <person name="Bell-Sakyi L."/>
            <person name="Cui X.M."/>
            <person name="Yuan T.T."/>
            <person name="Jiang B.G."/>
            <person name="Yang W.F."/>
            <person name="Lam T.T."/>
            <person name="Chang Q.C."/>
            <person name="Ding S.J."/>
            <person name="Wang X.J."/>
            <person name="Zhu J.G."/>
            <person name="Ruan X.D."/>
            <person name="Zhao L."/>
            <person name="Wei J.T."/>
            <person name="Ye R.Z."/>
            <person name="Que T.C."/>
            <person name="Du C.H."/>
            <person name="Zhou Y.H."/>
            <person name="Cheng J.X."/>
            <person name="Dai P.F."/>
            <person name="Guo W.B."/>
            <person name="Han X.H."/>
            <person name="Huang E.J."/>
            <person name="Li L.F."/>
            <person name="Wei W."/>
            <person name="Gao Y.C."/>
            <person name="Liu J.Z."/>
            <person name="Shao H.Z."/>
            <person name="Wang X."/>
            <person name="Wang C.C."/>
            <person name="Yang T.C."/>
            <person name="Huo Q.B."/>
            <person name="Li W."/>
            <person name="Chen H.Y."/>
            <person name="Chen S.E."/>
            <person name="Zhou L.G."/>
            <person name="Ni X.B."/>
            <person name="Tian J.H."/>
            <person name="Sheng Y."/>
            <person name="Liu T."/>
            <person name="Pan Y.S."/>
            <person name="Xia L.Y."/>
            <person name="Li J."/>
            <person name="Zhao F."/>
            <person name="Cao W.C."/>
        </authorList>
    </citation>
    <scope>NUCLEOTIDE SEQUENCE</scope>
    <source>
        <strain evidence="2">Rmic-2018</strain>
    </source>
</reference>
<gene>
    <name evidence="2" type="ORF">HPB51_010964</name>
</gene>
<dbReference type="Proteomes" id="UP000821866">
    <property type="component" value="Unassembled WGS sequence"/>
</dbReference>
<feature type="region of interest" description="Disordered" evidence="1">
    <location>
        <begin position="107"/>
        <end position="132"/>
    </location>
</feature>
<feature type="region of interest" description="Disordered" evidence="1">
    <location>
        <begin position="1"/>
        <end position="28"/>
    </location>
</feature>
<keyword evidence="3" id="KW-1185">Reference proteome</keyword>
<reference evidence="2" key="2">
    <citation type="submission" date="2021-09" db="EMBL/GenBank/DDBJ databases">
        <authorList>
            <person name="Jia N."/>
            <person name="Wang J."/>
            <person name="Shi W."/>
            <person name="Du L."/>
            <person name="Sun Y."/>
            <person name="Zhan W."/>
            <person name="Jiang J."/>
            <person name="Wang Q."/>
            <person name="Zhang B."/>
            <person name="Ji P."/>
            <person name="Sakyi L.B."/>
            <person name="Cui X."/>
            <person name="Yuan T."/>
            <person name="Jiang B."/>
            <person name="Yang W."/>
            <person name="Lam T.T.-Y."/>
            <person name="Chang Q."/>
            <person name="Ding S."/>
            <person name="Wang X."/>
            <person name="Zhu J."/>
            <person name="Ruan X."/>
            <person name="Zhao L."/>
            <person name="Wei J."/>
            <person name="Que T."/>
            <person name="Du C."/>
            <person name="Cheng J."/>
            <person name="Dai P."/>
            <person name="Han X."/>
            <person name="Huang E."/>
            <person name="Gao Y."/>
            <person name="Liu J."/>
            <person name="Shao H."/>
            <person name="Ye R."/>
            <person name="Li L."/>
            <person name="Wei W."/>
            <person name="Wang X."/>
            <person name="Wang C."/>
            <person name="Huo Q."/>
            <person name="Li W."/>
            <person name="Guo W."/>
            <person name="Chen H."/>
            <person name="Chen S."/>
            <person name="Zhou L."/>
            <person name="Zhou L."/>
            <person name="Ni X."/>
            <person name="Tian J."/>
            <person name="Zhou Y."/>
            <person name="Sheng Y."/>
            <person name="Liu T."/>
            <person name="Pan Y."/>
            <person name="Xia L."/>
            <person name="Li J."/>
            <person name="Zhao F."/>
            <person name="Cao W."/>
        </authorList>
    </citation>
    <scope>NUCLEOTIDE SEQUENCE</scope>
    <source>
        <strain evidence="2">Rmic-2018</strain>
        <tissue evidence="2">Larvae</tissue>
    </source>
</reference>
<sequence>MKVSSLRRQQISESSWERAPQKTSFPERRNLAALEHGERCSARAGSTAGRLLCTSQIRSRALYSPKVRVRERGRNVIPLSGRPAGDDDDHRAHAPFRIGPAREVVTQREKQHHHREQQPEAPAVTAAGRRSPTSWTRAIFRAANRCTRADATAPHWHGASPSTVGRRRHALLLFTRRGLSSRLSSSFEGEEGVTDPSHSTRPSHSDLKRDRCLRDGQSDTCPPRTFAYVCAIFPPLTFRNYGFRGSV</sequence>
<proteinExistence type="predicted"/>
<feature type="compositionally biased region" description="Basic and acidic residues" evidence="1">
    <location>
        <begin position="15"/>
        <end position="28"/>
    </location>
</feature>
<evidence type="ECO:0000313" key="3">
    <source>
        <dbReference type="Proteomes" id="UP000821866"/>
    </source>
</evidence>
<evidence type="ECO:0000256" key="1">
    <source>
        <dbReference type="SAM" id="MobiDB-lite"/>
    </source>
</evidence>
<feature type="compositionally biased region" description="Basic and acidic residues" evidence="1">
    <location>
        <begin position="203"/>
        <end position="216"/>
    </location>
</feature>
<protein>
    <submittedName>
        <fullName evidence="2">Uncharacterized protein</fullName>
    </submittedName>
</protein>
<comment type="caution">
    <text evidence="2">The sequence shown here is derived from an EMBL/GenBank/DDBJ whole genome shotgun (WGS) entry which is preliminary data.</text>
</comment>
<organism evidence="2 3">
    <name type="scientific">Rhipicephalus microplus</name>
    <name type="common">Cattle tick</name>
    <name type="synonym">Boophilus microplus</name>
    <dbReference type="NCBI Taxonomy" id="6941"/>
    <lineage>
        <taxon>Eukaryota</taxon>
        <taxon>Metazoa</taxon>
        <taxon>Ecdysozoa</taxon>
        <taxon>Arthropoda</taxon>
        <taxon>Chelicerata</taxon>
        <taxon>Arachnida</taxon>
        <taxon>Acari</taxon>
        <taxon>Parasitiformes</taxon>
        <taxon>Ixodida</taxon>
        <taxon>Ixodoidea</taxon>
        <taxon>Ixodidae</taxon>
        <taxon>Rhipicephalinae</taxon>
        <taxon>Rhipicephalus</taxon>
        <taxon>Boophilus</taxon>
    </lineage>
</organism>
<accession>A0A9J6DUA3</accession>
<feature type="region of interest" description="Disordered" evidence="1">
    <location>
        <begin position="184"/>
        <end position="216"/>
    </location>
</feature>
<dbReference type="AlphaFoldDB" id="A0A9J6DUA3"/>
<dbReference type="EMBL" id="JABSTU010000007">
    <property type="protein sequence ID" value="KAH8025723.1"/>
    <property type="molecule type" value="Genomic_DNA"/>
</dbReference>
<evidence type="ECO:0000313" key="2">
    <source>
        <dbReference type="EMBL" id="KAH8025723.1"/>
    </source>
</evidence>
<name>A0A9J6DUA3_RHIMP</name>
<feature type="compositionally biased region" description="Polar residues" evidence="1">
    <location>
        <begin position="1"/>
        <end position="14"/>
    </location>
</feature>